<evidence type="ECO:0000313" key="2">
    <source>
        <dbReference type="EMBL" id="KAF2764311.1"/>
    </source>
</evidence>
<evidence type="ECO:0000313" key="3">
    <source>
        <dbReference type="Proteomes" id="UP000799436"/>
    </source>
</evidence>
<sequence length="259" mass="29090">MPKRKVIYDPSGRAEKMRTRHDLHRSVLQHLYPSATHVDHTTTLDKLTKILCHEASSGRCVATTLDGFRCTNGITLRSCMEAMKMTNELGSDAIANENFLLAAAQLLSCRQSRVDHQRQASITVFRWTQEAQKAEFEVMRARIGVLAESLRVRERYLGEAGRFEDVEDEEEGGDEVESEAQKAARQVPRARARSSGTAGRCYVGQEDDEEREYVMEEVVTPWRKVPATGSARSAPSVAKHRYSSDALRTADKGTVFKVE</sequence>
<reference evidence="2" key="1">
    <citation type="journal article" date="2020" name="Stud. Mycol.">
        <title>101 Dothideomycetes genomes: a test case for predicting lifestyles and emergence of pathogens.</title>
        <authorList>
            <person name="Haridas S."/>
            <person name="Albert R."/>
            <person name="Binder M."/>
            <person name="Bloem J."/>
            <person name="Labutti K."/>
            <person name="Salamov A."/>
            <person name="Andreopoulos B."/>
            <person name="Baker S."/>
            <person name="Barry K."/>
            <person name="Bills G."/>
            <person name="Bluhm B."/>
            <person name="Cannon C."/>
            <person name="Castanera R."/>
            <person name="Culley D."/>
            <person name="Daum C."/>
            <person name="Ezra D."/>
            <person name="Gonzalez J."/>
            <person name="Henrissat B."/>
            <person name="Kuo A."/>
            <person name="Liang C."/>
            <person name="Lipzen A."/>
            <person name="Lutzoni F."/>
            <person name="Magnuson J."/>
            <person name="Mondo S."/>
            <person name="Nolan M."/>
            <person name="Ohm R."/>
            <person name="Pangilinan J."/>
            <person name="Park H.-J."/>
            <person name="Ramirez L."/>
            <person name="Alfaro M."/>
            <person name="Sun H."/>
            <person name="Tritt A."/>
            <person name="Yoshinaga Y."/>
            <person name="Zwiers L.-H."/>
            <person name="Turgeon B."/>
            <person name="Goodwin S."/>
            <person name="Spatafora J."/>
            <person name="Crous P."/>
            <person name="Grigoriev I."/>
        </authorList>
    </citation>
    <scope>NUCLEOTIDE SEQUENCE</scope>
    <source>
        <strain evidence="2">CBS 116005</strain>
    </source>
</reference>
<accession>A0A6G1KUK1</accession>
<proteinExistence type="predicted"/>
<dbReference type="Proteomes" id="UP000799436">
    <property type="component" value="Unassembled WGS sequence"/>
</dbReference>
<evidence type="ECO:0000256" key="1">
    <source>
        <dbReference type="SAM" id="MobiDB-lite"/>
    </source>
</evidence>
<feature type="region of interest" description="Disordered" evidence="1">
    <location>
        <begin position="227"/>
        <end position="259"/>
    </location>
</feature>
<name>A0A6G1KUK1_9PEZI</name>
<dbReference type="AlphaFoldDB" id="A0A6G1KUK1"/>
<protein>
    <submittedName>
        <fullName evidence="2">Uncharacterized protein</fullName>
    </submittedName>
</protein>
<keyword evidence="3" id="KW-1185">Reference proteome</keyword>
<dbReference type="EMBL" id="ML995930">
    <property type="protein sequence ID" value="KAF2764311.1"/>
    <property type="molecule type" value="Genomic_DNA"/>
</dbReference>
<gene>
    <name evidence="2" type="ORF">EJ03DRAFT_33669</name>
</gene>
<organism evidence="2 3">
    <name type="scientific">Teratosphaeria nubilosa</name>
    <dbReference type="NCBI Taxonomy" id="161662"/>
    <lineage>
        <taxon>Eukaryota</taxon>
        <taxon>Fungi</taxon>
        <taxon>Dikarya</taxon>
        <taxon>Ascomycota</taxon>
        <taxon>Pezizomycotina</taxon>
        <taxon>Dothideomycetes</taxon>
        <taxon>Dothideomycetidae</taxon>
        <taxon>Mycosphaerellales</taxon>
        <taxon>Teratosphaeriaceae</taxon>
        <taxon>Teratosphaeria</taxon>
    </lineage>
</organism>